<evidence type="ECO:0000256" key="4">
    <source>
        <dbReference type="PROSITE-ProRule" id="PRU10007"/>
    </source>
</evidence>
<dbReference type="Gene3D" id="3.40.309.10">
    <property type="entry name" value="Aldehyde Dehydrogenase, Chain A, domain 2"/>
    <property type="match status" value="1"/>
</dbReference>
<evidence type="ECO:0000259" key="6">
    <source>
        <dbReference type="Pfam" id="PF00171"/>
    </source>
</evidence>
<gene>
    <name evidence="7" type="ORF">DUT91_22525</name>
</gene>
<dbReference type="AlphaFoldDB" id="A0A368JX08"/>
<dbReference type="Gene3D" id="3.40.605.10">
    <property type="entry name" value="Aldehyde Dehydrogenase, Chain A, domain 1"/>
    <property type="match status" value="1"/>
</dbReference>
<feature type="domain" description="Aldehyde dehydrogenase" evidence="6">
    <location>
        <begin position="19"/>
        <end position="480"/>
    </location>
</feature>
<dbReference type="GO" id="GO:0016620">
    <property type="term" value="F:oxidoreductase activity, acting on the aldehyde or oxo group of donors, NAD or NADP as acceptor"/>
    <property type="evidence" value="ECO:0007669"/>
    <property type="project" value="InterPro"/>
</dbReference>
<evidence type="ECO:0000313" key="7">
    <source>
        <dbReference type="EMBL" id="RCS21689.1"/>
    </source>
</evidence>
<dbReference type="InterPro" id="IPR016161">
    <property type="entry name" value="Ald_DH/histidinol_DH"/>
</dbReference>
<dbReference type="InterPro" id="IPR029510">
    <property type="entry name" value="Ald_DH_CS_GLU"/>
</dbReference>
<accession>A0A368JX08</accession>
<dbReference type="InterPro" id="IPR015590">
    <property type="entry name" value="Aldehyde_DH_dom"/>
</dbReference>
<comment type="caution">
    <text evidence="7">The sequence shown here is derived from an EMBL/GenBank/DDBJ whole genome shotgun (WGS) entry which is preliminary data.</text>
</comment>
<keyword evidence="8" id="KW-1185">Reference proteome</keyword>
<feature type="active site" evidence="4">
    <location>
        <position position="252"/>
    </location>
</feature>
<protein>
    <submittedName>
        <fullName evidence="7">Aldehyde dehydrogenase family protein</fullName>
    </submittedName>
</protein>
<comment type="similarity">
    <text evidence="1 5">Belongs to the aldehyde dehydrogenase family.</text>
</comment>
<dbReference type="Proteomes" id="UP000253420">
    <property type="component" value="Unassembled WGS sequence"/>
</dbReference>
<keyword evidence="3" id="KW-0558">Oxidation</keyword>
<evidence type="ECO:0000313" key="8">
    <source>
        <dbReference type="Proteomes" id="UP000253420"/>
    </source>
</evidence>
<evidence type="ECO:0000256" key="3">
    <source>
        <dbReference type="ARBA" id="ARBA00023097"/>
    </source>
</evidence>
<proteinExistence type="inferred from homology"/>
<dbReference type="PANTHER" id="PTHR11699">
    <property type="entry name" value="ALDEHYDE DEHYDROGENASE-RELATED"/>
    <property type="match status" value="1"/>
</dbReference>
<evidence type="ECO:0000256" key="5">
    <source>
        <dbReference type="RuleBase" id="RU003345"/>
    </source>
</evidence>
<evidence type="ECO:0000256" key="1">
    <source>
        <dbReference type="ARBA" id="ARBA00009986"/>
    </source>
</evidence>
<keyword evidence="2 5" id="KW-0560">Oxidoreductase</keyword>
<evidence type="ECO:0000256" key="2">
    <source>
        <dbReference type="ARBA" id="ARBA00023002"/>
    </source>
</evidence>
<dbReference type="FunFam" id="3.40.309.10:FF:000012">
    <property type="entry name" value="Betaine aldehyde dehydrogenase"/>
    <property type="match status" value="1"/>
</dbReference>
<organism evidence="7 8">
    <name type="scientific">Phyllobacterium salinisoli</name>
    <dbReference type="NCBI Taxonomy" id="1899321"/>
    <lineage>
        <taxon>Bacteria</taxon>
        <taxon>Pseudomonadati</taxon>
        <taxon>Pseudomonadota</taxon>
        <taxon>Alphaproteobacteria</taxon>
        <taxon>Hyphomicrobiales</taxon>
        <taxon>Phyllobacteriaceae</taxon>
        <taxon>Phyllobacterium</taxon>
    </lineage>
</organism>
<dbReference type="InterPro" id="IPR016163">
    <property type="entry name" value="Ald_DH_C"/>
</dbReference>
<dbReference type="OrthoDB" id="9812625at2"/>
<dbReference type="InterPro" id="IPR016162">
    <property type="entry name" value="Ald_DH_N"/>
</dbReference>
<dbReference type="PROSITE" id="PS00687">
    <property type="entry name" value="ALDEHYDE_DEHYDR_GLU"/>
    <property type="match status" value="1"/>
</dbReference>
<dbReference type="SUPFAM" id="SSF53720">
    <property type="entry name" value="ALDH-like"/>
    <property type="match status" value="1"/>
</dbReference>
<dbReference type="Pfam" id="PF00171">
    <property type="entry name" value="Aldedh"/>
    <property type="match status" value="1"/>
</dbReference>
<dbReference type="EMBL" id="QOZG01000017">
    <property type="protein sequence ID" value="RCS21689.1"/>
    <property type="molecule type" value="Genomic_DNA"/>
</dbReference>
<dbReference type="RefSeq" id="WP_114442710.1">
    <property type="nucleotide sequence ID" value="NZ_QOZG01000017.1"/>
</dbReference>
<dbReference type="FunFam" id="3.40.605.10:FF:000007">
    <property type="entry name" value="NAD/NADP-dependent betaine aldehyde dehydrogenase"/>
    <property type="match status" value="1"/>
</dbReference>
<sequence>MKSIVSQKRLLIGGELIDSTGDNWITSVDPATEEPIGQIPNGTAEDVDRAFQAASLAWPEWARRAPMERAEILNRFADAIAERADEILRVEVQDTGNTIRPMRKIDVPTSVESLRYYAGLAPDLRGETIPATTQNLHIVTREPYGVVARIAPFNHPFMFAVARTAAALAAGNAVLVKPPETSSLSAMILAELAREHLPPGVFNIVTGDGAGVGSAIARHPGIKRIAFIGSPQTGRAIQREAAEVTVKHISLELGGKNPMIVFPDCDPEKIADAAMFGMNLSWQGQSCGSLSRLLIHEAIYDKVVAALIERVAALKLGNPLSEDIDVGPVNSAAHRDNILRHIAAADKDGARRLLGGGRPEGAAFDKGFWVAPTVYADVEPHMHLWQREVFGPVMAIGKWKTFDEAAEMANSTEYGLTAAVWTHDIDDALNMARRIRSGHIWINGSSMHFLGVPFGGMSTSGIGREEGREELLSYTEVKSINIMLRPNLNG</sequence>
<reference evidence="7 8" key="1">
    <citation type="submission" date="2018-07" db="EMBL/GenBank/DDBJ databases">
        <title>The draft genome of Phyllobacterium salinisoli.</title>
        <authorList>
            <person name="Liu L."/>
            <person name="Li L."/>
            <person name="Zhang X."/>
            <person name="Liang L."/>
        </authorList>
    </citation>
    <scope>NUCLEOTIDE SEQUENCE [LARGE SCALE GENOMIC DNA]</scope>
    <source>
        <strain evidence="7 8">LLAN61</strain>
    </source>
</reference>
<name>A0A368JX08_9HYPH</name>